<dbReference type="InterPro" id="IPR022050">
    <property type="entry name" value="T_hemolysin"/>
</dbReference>
<keyword evidence="2" id="KW-1185">Reference proteome</keyword>
<gene>
    <name evidence="1" type="ORF">SMD31_02100</name>
</gene>
<protein>
    <submittedName>
        <fullName evidence="1">Thermostable hemolysin</fullName>
    </submittedName>
</protein>
<evidence type="ECO:0000313" key="2">
    <source>
        <dbReference type="Proteomes" id="UP001271769"/>
    </source>
</evidence>
<evidence type="ECO:0000313" key="1">
    <source>
        <dbReference type="EMBL" id="MDY0870688.1"/>
    </source>
</evidence>
<comment type="caution">
    <text evidence="1">The sequence shown here is derived from an EMBL/GenBank/DDBJ whole genome shotgun (WGS) entry which is preliminary data.</text>
</comment>
<reference evidence="1 2" key="1">
    <citation type="journal article" date="2013" name="Antonie Van Leeuwenhoek">
        <title>Dongia rigui sp. nov., isolated from freshwater of a large wetland in Korea.</title>
        <authorList>
            <person name="Baik K.S."/>
            <person name="Hwang Y.M."/>
            <person name="Choi J.S."/>
            <person name="Kwon J."/>
            <person name="Seong C.N."/>
        </authorList>
    </citation>
    <scope>NUCLEOTIDE SEQUENCE [LARGE SCALE GENOMIC DNA]</scope>
    <source>
        <strain evidence="1 2">04SU4-P</strain>
    </source>
</reference>
<proteinExistence type="predicted"/>
<dbReference type="EMBL" id="JAXCLX010000001">
    <property type="protein sequence ID" value="MDY0870688.1"/>
    <property type="molecule type" value="Genomic_DNA"/>
</dbReference>
<dbReference type="Proteomes" id="UP001271769">
    <property type="component" value="Unassembled WGS sequence"/>
</dbReference>
<dbReference type="Pfam" id="PF12261">
    <property type="entry name" value="T_hemolysin"/>
    <property type="match status" value="1"/>
</dbReference>
<sequence>MTEELIRERFRQSFGADLHALMPRLFTLRADDGALPGDLLCAFGLREAGKHRLYMEQYLDEPVEVAISRLADEGVARARIIEVGNLAALPGNARTMIVTVTRYLHAAGYHWVVFTGVAALRAAFHRLGLKPQIIAKADPARLAVDDLANWGNYFAALPQVMAGDVRYGHRVLTEVANTATISWQSAS</sequence>
<name>A0ABU5DU03_9PROT</name>
<dbReference type="RefSeq" id="WP_320498994.1">
    <property type="nucleotide sequence ID" value="NZ_JAXCLX010000001.1"/>
</dbReference>
<organism evidence="1 2">
    <name type="scientific">Dongia rigui</name>
    <dbReference type="NCBI Taxonomy" id="940149"/>
    <lineage>
        <taxon>Bacteria</taxon>
        <taxon>Pseudomonadati</taxon>
        <taxon>Pseudomonadota</taxon>
        <taxon>Alphaproteobacteria</taxon>
        <taxon>Rhodospirillales</taxon>
        <taxon>Dongiaceae</taxon>
        <taxon>Dongia</taxon>
    </lineage>
</organism>
<accession>A0ABU5DU03</accession>